<dbReference type="AlphaFoldDB" id="A0A6C0DLU7"/>
<reference evidence="1" key="1">
    <citation type="journal article" date="2020" name="Nature">
        <title>Giant virus diversity and host interactions through global metagenomics.</title>
        <authorList>
            <person name="Schulz F."/>
            <person name="Roux S."/>
            <person name="Paez-Espino D."/>
            <person name="Jungbluth S."/>
            <person name="Walsh D.A."/>
            <person name="Denef V.J."/>
            <person name="McMahon K.D."/>
            <person name="Konstantinidis K.T."/>
            <person name="Eloe-Fadrosh E.A."/>
            <person name="Kyrpides N.C."/>
            <person name="Woyke T."/>
        </authorList>
    </citation>
    <scope>NUCLEOTIDE SEQUENCE</scope>
    <source>
        <strain evidence="1">GVMAG-M-3300023174-24</strain>
    </source>
</reference>
<accession>A0A6C0DLU7</accession>
<name>A0A6C0DLU7_9ZZZZ</name>
<proteinExistence type="predicted"/>
<protein>
    <submittedName>
        <fullName evidence="1">Uncharacterized protein</fullName>
    </submittedName>
</protein>
<evidence type="ECO:0000313" key="1">
    <source>
        <dbReference type="EMBL" id="QHT17441.1"/>
    </source>
</evidence>
<organism evidence="1">
    <name type="scientific">viral metagenome</name>
    <dbReference type="NCBI Taxonomy" id="1070528"/>
    <lineage>
        <taxon>unclassified sequences</taxon>
        <taxon>metagenomes</taxon>
        <taxon>organismal metagenomes</taxon>
    </lineage>
</organism>
<sequence>MFSLKNTKQYIFIGAIILVASLFANKLKQNFESNDEYELIRKYLLNDSPLYGYNRPKLWIHTKYEINSRKWKNFYSRNTTDLNQPYLHLTIKTIINHCGDDFNICLIDDQSFSKLLPSWDVDVSTLAEPTRSHFRELAMTQLIYYYGGMVVPNSFVCMKNLKPFYDKAVTNNKPFVCEAINRTSNLLKQKHKMLFIPDLYFMGAPKNNDVILELVEYLKKRNKNPHFSSDNEFLGDSSYWCLDAINAGKMELIGGELVGVKTEDRKTVLLEDLMEEDYLKLHKSAVGIYIPADEILNRPKYQWFAVMPSEQLMKTNMIITKYLMNAIIDTSSEYTKSNEIKSVVSI</sequence>
<dbReference type="EMBL" id="MN739635">
    <property type="protein sequence ID" value="QHT17441.1"/>
    <property type="molecule type" value="Genomic_DNA"/>
</dbReference>